<evidence type="ECO:0000259" key="7">
    <source>
        <dbReference type="PROSITE" id="PS50983"/>
    </source>
</evidence>
<dbReference type="GO" id="GO:0030288">
    <property type="term" value="C:outer membrane-bounded periplasmic space"/>
    <property type="evidence" value="ECO:0007669"/>
    <property type="project" value="TreeGrafter"/>
</dbReference>
<dbReference type="InterPro" id="IPR002491">
    <property type="entry name" value="ABC_transptr_periplasmic_BD"/>
</dbReference>
<keyword evidence="5 6" id="KW-0732">Signal</keyword>
<keyword evidence="4" id="KW-0410">Iron transport</keyword>
<comment type="similarity">
    <text evidence="2">Belongs to the bacterial solute-binding protein 8 family.</text>
</comment>
<comment type="subcellular location">
    <subcellularLocation>
        <location evidence="1">Cell envelope</location>
    </subcellularLocation>
</comment>
<dbReference type="Pfam" id="PF01497">
    <property type="entry name" value="Peripla_BP_2"/>
    <property type="match status" value="1"/>
</dbReference>
<evidence type="ECO:0000313" key="8">
    <source>
        <dbReference type="EMBL" id="TVU91292.1"/>
    </source>
</evidence>
<gene>
    <name evidence="8" type="ORF">FQP89_06815</name>
</gene>
<feature type="domain" description="Fe/B12 periplasmic-binding" evidence="7">
    <location>
        <begin position="25"/>
        <end position="284"/>
    </location>
</feature>
<proteinExistence type="inferred from homology"/>
<dbReference type="Gene3D" id="3.40.50.1980">
    <property type="entry name" value="Nitrogenase molybdenum iron protein domain"/>
    <property type="match status" value="2"/>
</dbReference>
<dbReference type="AlphaFoldDB" id="A0A558JCQ8"/>
<name>A0A558JCQ8_9GAMM</name>
<comment type="caution">
    <text evidence="8">The sequence shown here is derived from an EMBL/GenBank/DDBJ whole genome shotgun (WGS) entry which is preliminary data.</text>
</comment>
<evidence type="ECO:0000256" key="2">
    <source>
        <dbReference type="ARBA" id="ARBA00008814"/>
    </source>
</evidence>
<dbReference type="GO" id="GO:1901678">
    <property type="term" value="P:iron coordination entity transport"/>
    <property type="evidence" value="ECO:0007669"/>
    <property type="project" value="UniProtKB-ARBA"/>
</dbReference>
<protein>
    <submittedName>
        <fullName evidence="8">ABC transporter substrate-binding protein</fullName>
    </submittedName>
</protein>
<dbReference type="PANTHER" id="PTHR30532:SF1">
    <property type="entry name" value="IRON(3+)-HYDROXAMATE-BINDING PROTEIN FHUD"/>
    <property type="match status" value="1"/>
</dbReference>
<dbReference type="PRINTS" id="PR01715">
    <property type="entry name" value="FERRIBNDNGPP"/>
</dbReference>
<evidence type="ECO:0000256" key="1">
    <source>
        <dbReference type="ARBA" id="ARBA00004196"/>
    </source>
</evidence>
<keyword evidence="4" id="KW-0408">Iron</keyword>
<dbReference type="Proteomes" id="UP000317288">
    <property type="component" value="Unassembled WGS sequence"/>
</dbReference>
<keyword evidence="4" id="KW-0406">Ion transport</keyword>
<evidence type="ECO:0000256" key="5">
    <source>
        <dbReference type="ARBA" id="ARBA00022729"/>
    </source>
</evidence>
<accession>A0A558JCQ8</accession>
<dbReference type="PANTHER" id="PTHR30532">
    <property type="entry name" value="IRON III DICITRATE-BINDING PERIPLASMIC PROTEIN"/>
    <property type="match status" value="1"/>
</dbReference>
<feature type="signal peptide" evidence="6">
    <location>
        <begin position="1"/>
        <end position="19"/>
    </location>
</feature>
<evidence type="ECO:0000256" key="3">
    <source>
        <dbReference type="ARBA" id="ARBA00022448"/>
    </source>
</evidence>
<dbReference type="InterPro" id="IPR051313">
    <property type="entry name" value="Bact_iron-sidero_bind"/>
</dbReference>
<dbReference type="EMBL" id="VNFE01000002">
    <property type="protein sequence ID" value="TVU91292.1"/>
    <property type="molecule type" value="Genomic_DNA"/>
</dbReference>
<sequence length="287" mass="31617">MLKKLLLTFIVCLFSSYSAGSERLAIVTSDWATAETLSMLGVTPIAITQLRGYHIWTGNETPLGDAIDIGLKPTPNLELVADYNPTFIFGDNSILLQHISEMAPTSNISLYPFKENPWESIINFTFDIAAQLNLLQEAERVTAQASQKMAILREKIEDKATPVLIAQFRDDRHAWVYGKNSLLQGVIDELGLTNAWDQPTSDIGISLVSIDQLARTGGHLLIIESPAFQATIRNRLENSGIWRVLISQREGKITYLPAKYWPIGALPSALRFADSLTTALTDGGNGS</sequence>
<evidence type="ECO:0000313" key="9">
    <source>
        <dbReference type="Proteomes" id="UP000317288"/>
    </source>
</evidence>
<keyword evidence="3" id="KW-0813">Transport</keyword>
<dbReference type="PROSITE" id="PS50983">
    <property type="entry name" value="FE_B12_PBP"/>
    <property type="match status" value="1"/>
</dbReference>
<reference evidence="8 9" key="1">
    <citation type="submission" date="2019-07" db="EMBL/GenBank/DDBJ databases">
        <title>Diversity of Bacteria from Kongsfjorden, Arctic.</title>
        <authorList>
            <person name="Yu Y."/>
        </authorList>
    </citation>
    <scope>NUCLEOTIDE SEQUENCE [LARGE SCALE GENOMIC DNA]</scope>
    <source>
        <strain evidence="8 9">SM1922</strain>
    </source>
</reference>
<evidence type="ECO:0000256" key="6">
    <source>
        <dbReference type="SAM" id="SignalP"/>
    </source>
</evidence>
<dbReference type="SUPFAM" id="SSF53807">
    <property type="entry name" value="Helical backbone' metal receptor"/>
    <property type="match status" value="1"/>
</dbReference>
<feature type="chain" id="PRO_5022011405" evidence="6">
    <location>
        <begin position="20"/>
        <end position="287"/>
    </location>
</feature>
<organism evidence="8 9">
    <name type="scientific">Vreelandella titanicae</name>
    <dbReference type="NCBI Taxonomy" id="664683"/>
    <lineage>
        <taxon>Bacteria</taxon>
        <taxon>Pseudomonadati</taxon>
        <taxon>Pseudomonadota</taxon>
        <taxon>Gammaproteobacteria</taxon>
        <taxon>Oceanospirillales</taxon>
        <taxon>Halomonadaceae</taxon>
        <taxon>Vreelandella</taxon>
    </lineage>
</organism>
<evidence type="ECO:0000256" key="4">
    <source>
        <dbReference type="ARBA" id="ARBA00022496"/>
    </source>
</evidence>